<dbReference type="InterPro" id="IPR043129">
    <property type="entry name" value="ATPase_NBD"/>
</dbReference>
<evidence type="ECO:0000313" key="1">
    <source>
        <dbReference type="EMBL" id="MCK8785123.1"/>
    </source>
</evidence>
<dbReference type="GO" id="GO:0004396">
    <property type="term" value="F:hexokinase activity"/>
    <property type="evidence" value="ECO:0007669"/>
    <property type="project" value="TreeGrafter"/>
</dbReference>
<name>A0A9X1Y8E2_9PROT</name>
<dbReference type="PANTHER" id="PTHR18964">
    <property type="entry name" value="ROK (REPRESSOR, ORF, KINASE) FAMILY"/>
    <property type="match status" value="1"/>
</dbReference>
<dbReference type="AlphaFoldDB" id="A0A9X1Y8E2"/>
<dbReference type="Gene3D" id="3.30.420.40">
    <property type="match status" value="2"/>
</dbReference>
<dbReference type="CDD" id="cd24066">
    <property type="entry name" value="ASKHA_NBD_ROK_EcFRK-like"/>
    <property type="match status" value="1"/>
</dbReference>
<reference evidence="1" key="1">
    <citation type="submission" date="2022-04" db="EMBL/GenBank/DDBJ databases">
        <title>Roseomonas acroporae sp. nov., isolated from coral Acropora digitifera.</title>
        <authorList>
            <person name="Sun H."/>
        </authorList>
    </citation>
    <scope>NUCLEOTIDE SEQUENCE</scope>
    <source>
        <strain evidence="1">NAR14</strain>
    </source>
</reference>
<dbReference type="EMBL" id="JALPRX010000050">
    <property type="protein sequence ID" value="MCK8785123.1"/>
    <property type="molecule type" value="Genomic_DNA"/>
</dbReference>
<dbReference type="Proteomes" id="UP001139516">
    <property type="component" value="Unassembled WGS sequence"/>
</dbReference>
<gene>
    <name evidence="1" type="ORF">M0638_12090</name>
</gene>
<accession>A0A9X1Y8E2</accession>
<proteinExistence type="predicted"/>
<keyword evidence="2" id="KW-1185">Reference proteome</keyword>
<dbReference type="InterPro" id="IPR000600">
    <property type="entry name" value="ROK"/>
</dbReference>
<dbReference type="RefSeq" id="WP_248667244.1">
    <property type="nucleotide sequence ID" value="NZ_JALPRX010000050.1"/>
</dbReference>
<comment type="caution">
    <text evidence="1">The sequence shown here is derived from an EMBL/GenBank/DDBJ whole genome shotgun (WGS) entry which is preliminary data.</text>
</comment>
<evidence type="ECO:0000313" key="2">
    <source>
        <dbReference type="Proteomes" id="UP001139516"/>
    </source>
</evidence>
<dbReference type="SUPFAM" id="SSF53067">
    <property type="entry name" value="Actin-like ATPase domain"/>
    <property type="match status" value="1"/>
</dbReference>
<protein>
    <submittedName>
        <fullName evidence="1">ROK family protein</fullName>
    </submittedName>
</protein>
<organism evidence="1 2">
    <name type="scientific">Roseomonas acroporae</name>
    <dbReference type="NCBI Taxonomy" id="2937791"/>
    <lineage>
        <taxon>Bacteria</taxon>
        <taxon>Pseudomonadati</taxon>
        <taxon>Pseudomonadota</taxon>
        <taxon>Alphaproteobacteria</taxon>
        <taxon>Acetobacterales</taxon>
        <taxon>Roseomonadaceae</taxon>
        <taxon>Roseomonas</taxon>
    </lineage>
</organism>
<dbReference type="PANTHER" id="PTHR18964:SF174">
    <property type="entry name" value="D-ALLOSE KINASE-RELATED"/>
    <property type="match status" value="1"/>
</dbReference>
<dbReference type="Pfam" id="PF00480">
    <property type="entry name" value="ROK"/>
    <property type="match status" value="1"/>
</dbReference>
<sequence>MTLRLGIDLGGTKTEIVALDPAGGVRLRRREPTPHEYDAVVRLIGDMAEATERDLEEKGSLGIGIPGSLSPVTGLVRNGNSTFLNGRPLQQDLEARLGRPVRISNDANCLAMSEAADGAGRGYGVVFAVIFGTGVGGGLVVNGKIVEGLNKVAAEWGHNPLPWMTPEEFPGRRCWCGRLGCNEVFLSGPALARDADGEGMRDASALPERAAHGDQVAVAALERHADRAARAFASVINLLDPDVIVLGGGVSNMTHLYKRVPELWGKYVFSDTVRTPLVQAAHGDSSGVFGAARLWD</sequence>